<keyword evidence="3" id="KW-0812">Transmembrane</keyword>
<dbReference type="SUPFAM" id="SSF56112">
    <property type="entry name" value="Protein kinase-like (PK-like)"/>
    <property type="match status" value="1"/>
</dbReference>
<sequence>MATGVSHGGVSLLVVVALLAQLAGAQPWQACGISGNYTSNSTYQSNIKLLSTTLPGNVSSSRDLFAKASVGAGADTVYALALCRGDMNASECGSCVATAFREAQQLCAFNTDATVYYDECYLSFSSRNFLNATTNVNNIGLMNTAIVSSQLPMFDAAVAALLNATADYAAANSTRRFATGEQGYDGRSYPTLYGLTQCTPDLSPHDCRSCLGVLLGWIPRFLSGREGGRMGGVRCNFRYEVYPFFSGSPSLRLAAPAPAPVNETPMATPPAGRSRNRTRTILAIALPLLAAVLAVTLVCLCLLRRRRIPTTDLYSKNPEDIEGVDSHLLDISTLRAATDNFAESNRLGEGGFGTVYKVQMWEHWTTGTIVEIIDSSLRGTAPVEQVLKYIHIALLCIQDNPIDRPTMSTVNIMLSSSTVSLPAPLKPICIV</sequence>
<accession>A0AAV5DAQ3</accession>
<evidence type="ECO:0000256" key="1">
    <source>
        <dbReference type="ARBA" id="ARBA00022729"/>
    </source>
</evidence>
<feature type="chain" id="PRO_5043517688" description="Gnk2-homologous domain-containing protein" evidence="4">
    <location>
        <begin position="26"/>
        <end position="431"/>
    </location>
</feature>
<dbReference type="InterPro" id="IPR002902">
    <property type="entry name" value="GNK2"/>
</dbReference>
<dbReference type="Gene3D" id="3.30.430.20">
    <property type="entry name" value="Gnk2 domain, C-X8-C-X2-C motif"/>
    <property type="match status" value="2"/>
</dbReference>
<protein>
    <recommendedName>
        <fullName evidence="5">Gnk2-homologous domain-containing protein</fullName>
    </recommendedName>
</protein>
<organism evidence="6 7">
    <name type="scientific">Eleusine coracana subsp. coracana</name>
    <dbReference type="NCBI Taxonomy" id="191504"/>
    <lineage>
        <taxon>Eukaryota</taxon>
        <taxon>Viridiplantae</taxon>
        <taxon>Streptophyta</taxon>
        <taxon>Embryophyta</taxon>
        <taxon>Tracheophyta</taxon>
        <taxon>Spermatophyta</taxon>
        <taxon>Magnoliopsida</taxon>
        <taxon>Liliopsida</taxon>
        <taxon>Poales</taxon>
        <taxon>Poaceae</taxon>
        <taxon>PACMAD clade</taxon>
        <taxon>Chloridoideae</taxon>
        <taxon>Cynodonteae</taxon>
        <taxon>Eleusininae</taxon>
        <taxon>Eleusine</taxon>
    </lineage>
</organism>
<evidence type="ECO:0000256" key="4">
    <source>
        <dbReference type="SAM" id="SignalP"/>
    </source>
</evidence>
<reference evidence="6" key="2">
    <citation type="submission" date="2021-12" db="EMBL/GenBank/DDBJ databases">
        <title>Resequencing data analysis of finger millet.</title>
        <authorList>
            <person name="Hatakeyama M."/>
            <person name="Aluri S."/>
            <person name="Balachadran M.T."/>
            <person name="Sivarajan S.R."/>
            <person name="Poveda L."/>
            <person name="Shimizu-Inatsugi R."/>
            <person name="Schlapbach R."/>
            <person name="Sreeman S.M."/>
            <person name="Shimizu K.K."/>
        </authorList>
    </citation>
    <scope>NUCLEOTIDE SEQUENCE</scope>
</reference>
<dbReference type="Proteomes" id="UP001054889">
    <property type="component" value="Unassembled WGS sequence"/>
</dbReference>
<evidence type="ECO:0000259" key="5">
    <source>
        <dbReference type="PROSITE" id="PS51473"/>
    </source>
</evidence>
<evidence type="ECO:0000313" key="7">
    <source>
        <dbReference type="Proteomes" id="UP001054889"/>
    </source>
</evidence>
<keyword evidence="1 4" id="KW-0732">Signal</keyword>
<name>A0AAV5DAQ3_ELECO</name>
<evidence type="ECO:0000256" key="3">
    <source>
        <dbReference type="SAM" id="Phobius"/>
    </source>
</evidence>
<dbReference type="PANTHER" id="PTHR32099:SF42">
    <property type="entry name" value="CYSTEINE-RICH RECEPTOR-LIKE PROTEIN KINASE 9-RELATED"/>
    <property type="match status" value="1"/>
</dbReference>
<keyword evidence="7" id="KW-1185">Reference proteome</keyword>
<dbReference type="Gene3D" id="3.30.200.20">
    <property type="entry name" value="Phosphorylase Kinase, domain 1"/>
    <property type="match status" value="1"/>
</dbReference>
<dbReference type="FunFam" id="3.30.430.20:FF:000006">
    <property type="entry name" value="Receptor-like serine-threonine protein kinase"/>
    <property type="match status" value="1"/>
</dbReference>
<dbReference type="FunFam" id="3.30.430.20:FF:000004">
    <property type="entry name" value="Receptor-like serine-threonine protein kinase"/>
    <property type="match status" value="1"/>
</dbReference>
<dbReference type="InterPro" id="IPR038408">
    <property type="entry name" value="GNK2_sf"/>
</dbReference>
<dbReference type="EMBL" id="BQKI01000014">
    <property type="protein sequence ID" value="GJN07475.1"/>
    <property type="molecule type" value="Genomic_DNA"/>
</dbReference>
<dbReference type="AlphaFoldDB" id="A0AAV5DAQ3"/>
<keyword evidence="2" id="KW-0677">Repeat</keyword>
<dbReference type="PROSITE" id="PS51473">
    <property type="entry name" value="GNK2"/>
    <property type="match status" value="2"/>
</dbReference>
<comment type="caution">
    <text evidence="6">The sequence shown here is derived from an EMBL/GenBank/DDBJ whole genome shotgun (WGS) entry which is preliminary data.</text>
</comment>
<evidence type="ECO:0000313" key="6">
    <source>
        <dbReference type="EMBL" id="GJN07475.1"/>
    </source>
</evidence>
<feature type="transmembrane region" description="Helical" evidence="3">
    <location>
        <begin position="281"/>
        <end position="303"/>
    </location>
</feature>
<keyword evidence="3" id="KW-1133">Transmembrane helix</keyword>
<dbReference type="InterPro" id="IPR011009">
    <property type="entry name" value="Kinase-like_dom_sf"/>
</dbReference>
<evidence type="ECO:0000256" key="2">
    <source>
        <dbReference type="ARBA" id="ARBA00022737"/>
    </source>
</evidence>
<dbReference type="Pfam" id="PF01657">
    <property type="entry name" value="Stress-antifung"/>
    <property type="match status" value="2"/>
</dbReference>
<feature type="domain" description="Gnk2-homologous" evidence="5">
    <location>
        <begin position="135"/>
        <end position="244"/>
    </location>
</feature>
<feature type="domain" description="Gnk2-homologous" evidence="5">
    <location>
        <begin position="25"/>
        <end position="129"/>
    </location>
</feature>
<dbReference type="CDD" id="cd23509">
    <property type="entry name" value="Gnk2-like"/>
    <property type="match status" value="2"/>
</dbReference>
<proteinExistence type="predicted"/>
<feature type="signal peptide" evidence="4">
    <location>
        <begin position="1"/>
        <end position="25"/>
    </location>
</feature>
<gene>
    <name evidence="6" type="primary">ga25309</name>
    <name evidence="6" type="ORF">PR202_ga25309</name>
</gene>
<dbReference type="PANTHER" id="PTHR32099">
    <property type="entry name" value="CYSTEINE-RICH REPEAT SECRETORY PROTEIN"/>
    <property type="match status" value="1"/>
</dbReference>
<reference evidence="6" key="1">
    <citation type="journal article" date="2018" name="DNA Res.">
        <title>Multiple hybrid de novo genome assembly of finger millet, an orphan allotetraploid crop.</title>
        <authorList>
            <person name="Hatakeyama M."/>
            <person name="Aluri S."/>
            <person name="Balachadran M.T."/>
            <person name="Sivarajan S.R."/>
            <person name="Patrignani A."/>
            <person name="Gruter S."/>
            <person name="Poveda L."/>
            <person name="Shimizu-Inatsugi R."/>
            <person name="Baeten J."/>
            <person name="Francoijs K.J."/>
            <person name="Nataraja K.N."/>
            <person name="Reddy Y.A.N."/>
            <person name="Phadnis S."/>
            <person name="Ravikumar R.L."/>
            <person name="Schlapbach R."/>
            <person name="Sreeman S.M."/>
            <person name="Shimizu K.K."/>
        </authorList>
    </citation>
    <scope>NUCLEOTIDE SEQUENCE</scope>
</reference>
<keyword evidence="3" id="KW-0472">Membrane</keyword>